<dbReference type="OrthoDB" id="7348506at2"/>
<sequence>MARMPTGISMPPKLLDIEPGAVIAVMNGSPVGIAAQRTAGRWSRLATMVQASCQPPPTLDPGPDAPSGTALAGPVRKASPVPDGVPMTSPRQSAARLALLCLCAATAGCLPMHRSATSSLPLGADPQTRQLAVLKDDLDNASAVRAAAPSVTRSTGTVTQLTGLGFAQVSRQPGHSLNQRRILAMRAARMEAMRDLVEQIHGLKLSSNTTVKDAVLRDDVLRGKVDGEIRGARTVRITPKGSDSFEVVLAIDPDTVRYIVKAARGY</sequence>
<evidence type="ECO:0000313" key="3">
    <source>
        <dbReference type="EMBL" id="PWR02720.1"/>
    </source>
</evidence>
<dbReference type="AlphaFoldDB" id="A0A2V2LB46"/>
<dbReference type="InterPro" id="IPR024952">
    <property type="entry name" value="LPP20-like_dom"/>
</dbReference>
<keyword evidence="4" id="KW-1185">Reference proteome</keyword>
<dbReference type="Proteomes" id="UP000245680">
    <property type="component" value="Unassembled WGS sequence"/>
</dbReference>
<protein>
    <recommendedName>
        <fullName evidence="2">Lipoprotein LPP20-like domain-containing protein</fullName>
    </recommendedName>
</protein>
<proteinExistence type="predicted"/>
<dbReference type="EMBL" id="QGKU01000033">
    <property type="protein sequence ID" value="PWR02720.1"/>
    <property type="molecule type" value="Genomic_DNA"/>
</dbReference>
<evidence type="ECO:0000259" key="2">
    <source>
        <dbReference type="Pfam" id="PF02169"/>
    </source>
</evidence>
<dbReference type="Pfam" id="PF02169">
    <property type="entry name" value="LPP20"/>
    <property type="match status" value="1"/>
</dbReference>
<feature type="region of interest" description="Disordered" evidence="1">
    <location>
        <begin position="54"/>
        <end position="89"/>
    </location>
</feature>
<gene>
    <name evidence="3" type="ORF">DKT77_10325</name>
</gene>
<evidence type="ECO:0000256" key="1">
    <source>
        <dbReference type="SAM" id="MobiDB-lite"/>
    </source>
</evidence>
<evidence type="ECO:0000313" key="4">
    <source>
        <dbReference type="Proteomes" id="UP000245680"/>
    </source>
</evidence>
<organism evidence="3 4">
    <name type="scientific">Meridianimarinicoccus roseus</name>
    <dbReference type="NCBI Taxonomy" id="2072018"/>
    <lineage>
        <taxon>Bacteria</taxon>
        <taxon>Pseudomonadati</taxon>
        <taxon>Pseudomonadota</taxon>
        <taxon>Alphaproteobacteria</taxon>
        <taxon>Rhodobacterales</taxon>
        <taxon>Paracoccaceae</taxon>
        <taxon>Meridianimarinicoccus</taxon>
    </lineage>
</organism>
<reference evidence="3 4" key="1">
    <citation type="submission" date="2018-05" db="EMBL/GenBank/DDBJ databases">
        <title>Rhodobacteraceae gen. nov., sp. nov. isolated from sea water.</title>
        <authorList>
            <person name="Ren Y."/>
        </authorList>
    </citation>
    <scope>NUCLEOTIDE SEQUENCE [LARGE SCALE GENOMIC DNA]</scope>
    <source>
        <strain evidence="3 4">TG-679</strain>
    </source>
</reference>
<name>A0A2V2LB46_9RHOB</name>
<accession>A0A2V2LB46</accession>
<feature type="compositionally biased region" description="Pro residues" evidence="1">
    <location>
        <begin position="54"/>
        <end position="64"/>
    </location>
</feature>
<comment type="caution">
    <text evidence="3">The sequence shown here is derived from an EMBL/GenBank/DDBJ whole genome shotgun (WGS) entry which is preliminary data.</text>
</comment>
<feature type="domain" description="Lipoprotein LPP20-like" evidence="2">
    <location>
        <begin position="154"/>
        <end position="252"/>
    </location>
</feature>